<proteinExistence type="predicted"/>
<accession>A0A0G2FQP3</accession>
<gene>
    <name evidence="1" type="ORF">UCDDA912_g03432</name>
</gene>
<evidence type="ECO:0000313" key="2">
    <source>
        <dbReference type="Proteomes" id="UP000034680"/>
    </source>
</evidence>
<dbReference type="OrthoDB" id="5228942at2759"/>
<organism evidence="1 2">
    <name type="scientific">Diaporthe ampelina</name>
    <dbReference type="NCBI Taxonomy" id="1214573"/>
    <lineage>
        <taxon>Eukaryota</taxon>
        <taxon>Fungi</taxon>
        <taxon>Dikarya</taxon>
        <taxon>Ascomycota</taxon>
        <taxon>Pezizomycotina</taxon>
        <taxon>Sordariomycetes</taxon>
        <taxon>Sordariomycetidae</taxon>
        <taxon>Diaporthales</taxon>
        <taxon>Diaporthaceae</taxon>
        <taxon>Diaporthe</taxon>
    </lineage>
</organism>
<keyword evidence="2" id="KW-1185">Reference proteome</keyword>
<sequence>MDIPILYSAVSAQLASPYGLRPRSYKTIDSKRHAEKCCHVKGGWSFPTEWHTLWKADLLLHFFPNIGAVELSQRLLAKIHKKNLNRGIEAWECLDVTTNDLVPVLDCRLGQDGAAYNFIYKHTSRKAEAPWRWDARRTKDVQAAWNLLVSEARELELLSRSEGTPVLKEVPRSFGEVHEYATLGHKVTLTLMAIKALRHLQDIGRLSISLTWVYVGGNPIPQEIVDIVCEYLGSPGLEAIFGFDFIKATGDATWRNDKIAELQRLVTRCVYETGRENRHIWRCMLDTDRLEARYEFAQVYPGVDDWDLEETAEVVAVRQYQVWAESPGSFDVLRRAMAAATGWAARRGVCWPDEHQPDNVADMPLVHPKRAFPLSKKYGMPPKTKKDEWWDPWLWEAMLSNKFGKINLGS</sequence>
<dbReference type="Proteomes" id="UP000034680">
    <property type="component" value="Unassembled WGS sequence"/>
</dbReference>
<dbReference type="EMBL" id="LCUC01000114">
    <property type="protein sequence ID" value="KKY36522.1"/>
    <property type="molecule type" value="Genomic_DNA"/>
</dbReference>
<evidence type="ECO:0000313" key="1">
    <source>
        <dbReference type="EMBL" id="KKY36522.1"/>
    </source>
</evidence>
<reference evidence="1 2" key="2">
    <citation type="submission" date="2015-05" db="EMBL/GenBank/DDBJ databases">
        <authorList>
            <person name="Morales-Cruz A."/>
            <person name="Amrine K.C."/>
            <person name="Cantu D."/>
        </authorList>
    </citation>
    <scope>NUCLEOTIDE SEQUENCE [LARGE SCALE GENOMIC DNA]</scope>
    <source>
        <strain evidence="1">DA912</strain>
    </source>
</reference>
<protein>
    <submittedName>
        <fullName evidence="1">Uncharacterized protein</fullName>
    </submittedName>
</protein>
<reference evidence="1 2" key="1">
    <citation type="submission" date="2015-05" db="EMBL/GenBank/DDBJ databases">
        <title>Distinctive expansion of gene families associated with plant cell wall degradation and secondary metabolism in the genomes of grapevine trunk pathogens.</title>
        <authorList>
            <person name="Lawrence D.P."/>
            <person name="Travadon R."/>
            <person name="Rolshausen P.E."/>
            <person name="Baumgartner K."/>
        </authorList>
    </citation>
    <scope>NUCLEOTIDE SEQUENCE [LARGE SCALE GENOMIC DNA]</scope>
    <source>
        <strain evidence="1">DA912</strain>
    </source>
</reference>
<dbReference type="AlphaFoldDB" id="A0A0G2FQP3"/>
<name>A0A0G2FQP3_9PEZI</name>
<comment type="caution">
    <text evidence="1">The sequence shown here is derived from an EMBL/GenBank/DDBJ whole genome shotgun (WGS) entry which is preliminary data.</text>
</comment>